<dbReference type="EMBL" id="CAJMWW010000120">
    <property type="protein sequence ID" value="CAE6447388.1"/>
    <property type="molecule type" value="Genomic_DNA"/>
</dbReference>
<dbReference type="AlphaFoldDB" id="A0A8H3GDC2"/>
<proteinExistence type="predicted"/>
<accession>A0A8H3GDC2</accession>
<organism evidence="1 2">
    <name type="scientific">Rhizoctonia solani</name>
    <dbReference type="NCBI Taxonomy" id="456999"/>
    <lineage>
        <taxon>Eukaryota</taxon>
        <taxon>Fungi</taxon>
        <taxon>Dikarya</taxon>
        <taxon>Basidiomycota</taxon>
        <taxon>Agaricomycotina</taxon>
        <taxon>Agaricomycetes</taxon>
        <taxon>Cantharellales</taxon>
        <taxon>Ceratobasidiaceae</taxon>
        <taxon>Rhizoctonia</taxon>
    </lineage>
</organism>
<dbReference type="Proteomes" id="UP000663841">
    <property type="component" value="Unassembled WGS sequence"/>
</dbReference>
<gene>
    <name evidence="1" type="ORF">RDB_LOCUS116693</name>
</gene>
<comment type="caution">
    <text evidence="1">The sequence shown here is derived from an EMBL/GenBank/DDBJ whole genome shotgun (WGS) entry which is preliminary data.</text>
</comment>
<evidence type="ECO:0000313" key="2">
    <source>
        <dbReference type="Proteomes" id="UP000663841"/>
    </source>
</evidence>
<sequence length="67" mass="8001">MHSTTTPRAGRLFHFGVLTTQALLTESNTQNFYTRRAWRCSRVTKKTPHAVREVPRSIRLFMYLLWY</sequence>
<protein>
    <submittedName>
        <fullName evidence="1">Uncharacterized protein</fullName>
    </submittedName>
</protein>
<reference evidence="1" key="1">
    <citation type="submission" date="2021-01" db="EMBL/GenBank/DDBJ databases">
        <authorList>
            <person name="Kaushik A."/>
        </authorList>
    </citation>
    <scope>NUCLEOTIDE SEQUENCE</scope>
    <source>
        <strain evidence="1">AG3-T5</strain>
    </source>
</reference>
<evidence type="ECO:0000313" key="1">
    <source>
        <dbReference type="EMBL" id="CAE6447388.1"/>
    </source>
</evidence>
<name>A0A8H3GDC2_9AGAM</name>